<dbReference type="PANTHER" id="PTHR44591:SF3">
    <property type="entry name" value="RESPONSE REGULATORY DOMAIN-CONTAINING PROTEIN"/>
    <property type="match status" value="1"/>
</dbReference>
<evidence type="ECO:0000313" key="3">
    <source>
        <dbReference type="EMBL" id="VAW37724.1"/>
    </source>
</evidence>
<gene>
    <name evidence="3" type="ORF">MNBD_DELTA02-33</name>
</gene>
<dbReference type="InterPro" id="IPR011006">
    <property type="entry name" value="CheY-like_superfamily"/>
</dbReference>
<proteinExistence type="predicted"/>
<protein>
    <recommendedName>
        <fullName evidence="2">Response regulatory domain-containing protein</fullName>
    </recommendedName>
</protein>
<evidence type="ECO:0000256" key="1">
    <source>
        <dbReference type="ARBA" id="ARBA00022553"/>
    </source>
</evidence>
<evidence type="ECO:0000259" key="2">
    <source>
        <dbReference type="PROSITE" id="PS50110"/>
    </source>
</evidence>
<reference evidence="3" key="1">
    <citation type="submission" date="2018-06" db="EMBL/GenBank/DDBJ databases">
        <authorList>
            <person name="Zhirakovskaya E."/>
        </authorList>
    </citation>
    <scope>NUCLEOTIDE SEQUENCE</scope>
</reference>
<organism evidence="3">
    <name type="scientific">hydrothermal vent metagenome</name>
    <dbReference type="NCBI Taxonomy" id="652676"/>
    <lineage>
        <taxon>unclassified sequences</taxon>
        <taxon>metagenomes</taxon>
        <taxon>ecological metagenomes</taxon>
    </lineage>
</organism>
<keyword evidence="1" id="KW-0597">Phosphoprotein</keyword>
<dbReference type="EMBL" id="UOEZ01000060">
    <property type="protein sequence ID" value="VAW37724.1"/>
    <property type="molecule type" value="Genomic_DNA"/>
</dbReference>
<dbReference type="SUPFAM" id="SSF52172">
    <property type="entry name" value="CheY-like"/>
    <property type="match status" value="1"/>
</dbReference>
<dbReference type="InterPro" id="IPR001789">
    <property type="entry name" value="Sig_transdc_resp-reg_receiver"/>
</dbReference>
<feature type="non-terminal residue" evidence="3">
    <location>
        <position position="1"/>
    </location>
</feature>
<feature type="domain" description="Response regulatory" evidence="2">
    <location>
        <begin position="1"/>
        <end position="90"/>
    </location>
</feature>
<dbReference type="AlphaFoldDB" id="A0A3B0W2C7"/>
<sequence>TASEGSEALELLKLETFSLILADIKMPGMGGIEMYELIGRDHPEMGQRVVFLTGDVFSEDVKDFLEKTDCNYLTKPFEVSGLLKLLNKVLRETARA</sequence>
<dbReference type="PANTHER" id="PTHR44591">
    <property type="entry name" value="STRESS RESPONSE REGULATOR PROTEIN 1"/>
    <property type="match status" value="1"/>
</dbReference>
<dbReference type="PROSITE" id="PS50110">
    <property type="entry name" value="RESPONSE_REGULATORY"/>
    <property type="match status" value="1"/>
</dbReference>
<name>A0A3B0W2C7_9ZZZZ</name>
<dbReference type="Pfam" id="PF00072">
    <property type="entry name" value="Response_reg"/>
    <property type="match status" value="1"/>
</dbReference>
<accession>A0A3B0W2C7</accession>
<dbReference type="InterPro" id="IPR050595">
    <property type="entry name" value="Bact_response_regulator"/>
</dbReference>
<dbReference type="GO" id="GO:0000160">
    <property type="term" value="P:phosphorelay signal transduction system"/>
    <property type="evidence" value="ECO:0007669"/>
    <property type="project" value="InterPro"/>
</dbReference>
<dbReference type="Gene3D" id="3.40.50.2300">
    <property type="match status" value="1"/>
</dbReference>